<dbReference type="InParanoid" id="A0A0P0XZV3"/>
<accession>A0A0P0XZV3</accession>
<reference evidence="3" key="1">
    <citation type="journal article" date="2005" name="Nature">
        <title>The map-based sequence of the rice genome.</title>
        <authorList>
            <consortium name="International rice genome sequencing project (IRGSP)"/>
            <person name="Matsumoto T."/>
            <person name="Wu J."/>
            <person name="Kanamori H."/>
            <person name="Katayose Y."/>
            <person name="Fujisawa M."/>
            <person name="Namiki N."/>
            <person name="Mizuno H."/>
            <person name="Yamamoto K."/>
            <person name="Antonio B.A."/>
            <person name="Baba T."/>
            <person name="Sakata K."/>
            <person name="Nagamura Y."/>
            <person name="Aoki H."/>
            <person name="Arikawa K."/>
            <person name="Arita K."/>
            <person name="Bito T."/>
            <person name="Chiden Y."/>
            <person name="Fujitsuka N."/>
            <person name="Fukunaka R."/>
            <person name="Hamada M."/>
            <person name="Harada C."/>
            <person name="Hayashi A."/>
            <person name="Hijishita S."/>
            <person name="Honda M."/>
            <person name="Hosokawa S."/>
            <person name="Ichikawa Y."/>
            <person name="Idonuma A."/>
            <person name="Iijima M."/>
            <person name="Ikeda M."/>
            <person name="Ikeno M."/>
            <person name="Ito K."/>
            <person name="Ito S."/>
            <person name="Ito T."/>
            <person name="Ito Y."/>
            <person name="Ito Y."/>
            <person name="Iwabuchi A."/>
            <person name="Kamiya K."/>
            <person name="Karasawa W."/>
            <person name="Kurita K."/>
            <person name="Katagiri S."/>
            <person name="Kikuta A."/>
            <person name="Kobayashi H."/>
            <person name="Kobayashi N."/>
            <person name="Machita K."/>
            <person name="Maehara T."/>
            <person name="Masukawa M."/>
            <person name="Mizubayashi T."/>
            <person name="Mukai Y."/>
            <person name="Nagasaki H."/>
            <person name="Nagata Y."/>
            <person name="Naito S."/>
            <person name="Nakashima M."/>
            <person name="Nakama Y."/>
            <person name="Nakamichi Y."/>
            <person name="Nakamura M."/>
            <person name="Meguro A."/>
            <person name="Negishi M."/>
            <person name="Ohta I."/>
            <person name="Ohta T."/>
            <person name="Okamoto M."/>
            <person name="Ono N."/>
            <person name="Saji S."/>
            <person name="Sakaguchi M."/>
            <person name="Sakai K."/>
            <person name="Shibata M."/>
            <person name="Shimokawa T."/>
            <person name="Song J."/>
            <person name="Takazaki Y."/>
            <person name="Terasawa K."/>
            <person name="Tsugane M."/>
            <person name="Tsuji K."/>
            <person name="Ueda S."/>
            <person name="Waki K."/>
            <person name="Yamagata H."/>
            <person name="Yamamoto M."/>
            <person name="Yamamoto S."/>
            <person name="Yamane H."/>
            <person name="Yoshiki S."/>
            <person name="Yoshihara R."/>
            <person name="Yukawa K."/>
            <person name="Zhong H."/>
            <person name="Yano M."/>
            <person name="Yuan Q."/>
            <person name="Ouyang S."/>
            <person name="Liu J."/>
            <person name="Jones K.M."/>
            <person name="Gansberger K."/>
            <person name="Moffat K."/>
            <person name="Hill J."/>
            <person name="Bera J."/>
            <person name="Fadrosh D."/>
            <person name="Jin S."/>
            <person name="Johri S."/>
            <person name="Kim M."/>
            <person name="Overton L."/>
            <person name="Reardon M."/>
            <person name="Tsitrin T."/>
            <person name="Vuong H."/>
            <person name="Weaver B."/>
            <person name="Ciecko A."/>
            <person name="Tallon L."/>
            <person name="Jackson J."/>
            <person name="Pai G."/>
            <person name="Aken S.V."/>
            <person name="Utterback T."/>
            <person name="Reidmuller S."/>
            <person name="Feldblyum T."/>
            <person name="Hsiao J."/>
            <person name="Zismann V."/>
            <person name="Iobst S."/>
            <person name="de Vazeille A.R."/>
            <person name="Buell C.R."/>
            <person name="Ying K."/>
            <person name="Li Y."/>
            <person name="Lu T."/>
            <person name="Huang Y."/>
            <person name="Zhao Q."/>
            <person name="Feng Q."/>
            <person name="Zhang L."/>
            <person name="Zhu J."/>
            <person name="Weng Q."/>
            <person name="Mu J."/>
            <person name="Lu Y."/>
            <person name="Fan D."/>
            <person name="Liu Y."/>
            <person name="Guan J."/>
            <person name="Zhang Y."/>
            <person name="Yu S."/>
            <person name="Liu X."/>
            <person name="Zhang Y."/>
            <person name="Hong G."/>
            <person name="Han B."/>
            <person name="Choisne N."/>
            <person name="Demange N."/>
            <person name="Orjeda G."/>
            <person name="Samain S."/>
            <person name="Cattolico L."/>
            <person name="Pelletier E."/>
            <person name="Couloux A."/>
            <person name="Segurens B."/>
            <person name="Wincker P."/>
            <person name="D'Hont A."/>
            <person name="Scarpelli C."/>
            <person name="Weissenbach J."/>
            <person name="Salanoubat M."/>
            <person name="Quetier F."/>
            <person name="Yu Y."/>
            <person name="Kim H.R."/>
            <person name="Rambo T."/>
            <person name="Currie J."/>
            <person name="Collura K."/>
            <person name="Luo M."/>
            <person name="Yang T."/>
            <person name="Ammiraju J.S.S."/>
            <person name="Engler F."/>
            <person name="Soderlund C."/>
            <person name="Wing R.A."/>
            <person name="Palmer L.E."/>
            <person name="de la Bastide M."/>
            <person name="Spiegel L."/>
            <person name="Nascimento L."/>
            <person name="Zutavern T."/>
            <person name="O'Shaughnessy A."/>
            <person name="Dike S."/>
            <person name="Dedhia N."/>
            <person name="Preston R."/>
            <person name="Balija V."/>
            <person name="McCombie W.R."/>
            <person name="Chow T."/>
            <person name="Chen H."/>
            <person name="Chung M."/>
            <person name="Chen C."/>
            <person name="Shaw J."/>
            <person name="Wu H."/>
            <person name="Hsiao K."/>
            <person name="Chao Y."/>
            <person name="Chu M."/>
            <person name="Cheng C."/>
            <person name="Hour A."/>
            <person name="Lee P."/>
            <person name="Lin S."/>
            <person name="Lin Y."/>
            <person name="Liou J."/>
            <person name="Liu S."/>
            <person name="Hsing Y."/>
            <person name="Raghuvanshi S."/>
            <person name="Mohanty A."/>
            <person name="Bharti A.K."/>
            <person name="Gaur A."/>
            <person name="Gupta V."/>
            <person name="Kumar D."/>
            <person name="Ravi V."/>
            <person name="Vij S."/>
            <person name="Kapur A."/>
            <person name="Khurana P."/>
            <person name="Khurana P."/>
            <person name="Khurana J.P."/>
            <person name="Tyagi A.K."/>
            <person name="Gaikwad K."/>
            <person name="Singh A."/>
            <person name="Dalal V."/>
            <person name="Srivastava S."/>
            <person name="Dixit A."/>
            <person name="Pal A.K."/>
            <person name="Ghazi I.A."/>
            <person name="Yadav M."/>
            <person name="Pandit A."/>
            <person name="Bhargava A."/>
            <person name="Sureshbabu K."/>
            <person name="Batra K."/>
            <person name="Sharma T.R."/>
            <person name="Mohapatra T."/>
            <person name="Singh N.K."/>
            <person name="Messing J."/>
            <person name="Nelson A.B."/>
            <person name="Fuks G."/>
            <person name="Kavchok S."/>
            <person name="Keizer G."/>
            <person name="Linton E."/>
            <person name="Llaca V."/>
            <person name="Song R."/>
            <person name="Tanyolac B."/>
            <person name="Young S."/>
            <person name="Ho-Il K."/>
            <person name="Hahn J.H."/>
            <person name="Sangsakoo G."/>
            <person name="Vanavichit A."/>
            <person name="de Mattos Luiz.A.T."/>
            <person name="Zimmer P.D."/>
            <person name="Malone G."/>
            <person name="Dellagostin O."/>
            <person name="de Oliveira A.C."/>
            <person name="Bevan M."/>
            <person name="Bancroft I."/>
            <person name="Minx P."/>
            <person name="Cordum H."/>
            <person name="Wilson R."/>
            <person name="Cheng Z."/>
            <person name="Jin W."/>
            <person name="Jiang J."/>
            <person name="Leong S.A."/>
            <person name="Iwama H."/>
            <person name="Gojobori T."/>
            <person name="Itoh T."/>
            <person name="Niimura Y."/>
            <person name="Fujii Y."/>
            <person name="Habara T."/>
            <person name="Sakai H."/>
            <person name="Sato Y."/>
            <person name="Wilson G."/>
            <person name="Kumar K."/>
            <person name="McCouch S."/>
            <person name="Juretic N."/>
            <person name="Hoen D."/>
            <person name="Wright S."/>
            <person name="Bruskiewich R."/>
            <person name="Bureau T."/>
            <person name="Miyao A."/>
            <person name="Hirochika H."/>
            <person name="Nishikawa T."/>
            <person name="Kadowaki K."/>
            <person name="Sugiura M."/>
            <person name="Burr B."/>
            <person name="Sasaki T."/>
        </authorList>
    </citation>
    <scope>NUCLEOTIDE SEQUENCE [LARGE SCALE GENOMIC DNA]</scope>
    <source>
        <strain evidence="3">cv. Nipponbare</strain>
    </source>
</reference>
<feature type="compositionally biased region" description="Gly residues" evidence="1">
    <location>
        <begin position="87"/>
        <end position="98"/>
    </location>
</feature>
<feature type="compositionally biased region" description="Basic residues" evidence="1">
    <location>
        <begin position="45"/>
        <end position="66"/>
    </location>
</feature>
<feature type="non-terminal residue" evidence="2">
    <location>
        <position position="1"/>
    </location>
</feature>
<dbReference type="Proteomes" id="UP000059680">
    <property type="component" value="Chromosome 11"/>
</dbReference>
<dbReference type="PaxDb" id="39947-A0A0P0XZV3"/>
<feature type="compositionally biased region" description="Basic and acidic residues" evidence="1">
    <location>
        <begin position="15"/>
        <end position="34"/>
    </location>
</feature>
<name>A0A0P0XZV3_ORYSJ</name>
<gene>
    <name evidence="2" type="ordered locus">Os11g0197433</name>
    <name evidence="2" type="ORF">OSNPB_110197433</name>
</gene>
<reference evidence="2 3" key="3">
    <citation type="journal article" date="2013" name="Rice">
        <title>Improvement of the Oryza sativa Nipponbare reference genome using next generation sequence and optical map data.</title>
        <authorList>
            <person name="Kawahara Y."/>
            <person name="de la Bastide M."/>
            <person name="Hamilton J.P."/>
            <person name="Kanamori H."/>
            <person name="McCombie W.R."/>
            <person name="Ouyang S."/>
            <person name="Schwartz D.C."/>
            <person name="Tanaka T."/>
            <person name="Wu J."/>
            <person name="Zhou S."/>
            <person name="Childs K.L."/>
            <person name="Davidson R.M."/>
            <person name="Lin H."/>
            <person name="Quesada-Ocampo L."/>
            <person name="Vaillancourt B."/>
            <person name="Sakai H."/>
            <person name="Lee S.S."/>
            <person name="Kim J."/>
            <person name="Numa H."/>
            <person name="Itoh T."/>
            <person name="Buell C.R."/>
            <person name="Matsumoto T."/>
        </authorList>
    </citation>
    <scope>NUCLEOTIDE SEQUENCE [LARGE SCALE GENOMIC DNA]</scope>
    <source>
        <strain evidence="3">cv. Nipponbare</strain>
    </source>
</reference>
<dbReference type="EMBL" id="AP014967">
    <property type="protein sequence ID" value="BAT13051.1"/>
    <property type="molecule type" value="Genomic_DNA"/>
</dbReference>
<evidence type="ECO:0000256" key="1">
    <source>
        <dbReference type="SAM" id="MobiDB-lite"/>
    </source>
</evidence>
<proteinExistence type="predicted"/>
<reference evidence="2 3" key="2">
    <citation type="journal article" date="2013" name="Plant Cell Physiol.">
        <title>Rice Annotation Project Database (RAP-DB): an integrative and interactive database for rice genomics.</title>
        <authorList>
            <person name="Sakai H."/>
            <person name="Lee S.S."/>
            <person name="Tanaka T."/>
            <person name="Numa H."/>
            <person name="Kim J."/>
            <person name="Kawahara Y."/>
            <person name="Wakimoto H."/>
            <person name="Yang C.C."/>
            <person name="Iwamoto M."/>
            <person name="Abe T."/>
            <person name="Yamada Y."/>
            <person name="Muto A."/>
            <person name="Inokuchi H."/>
            <person name="Ikemura T."/>
            <person name="Matsumoto T."/>
            <person name="Sasaki T."/>
            <person name="Itoh T."/>
        </authorList>
    </citation>
    <scope>NUCLEOTIDE SEQUENCE [LARGE SCALE GENOMIC DNA]</scope>
    <source>
        <strain evidence="3">cv. Nipponbare</strain>
    </source>
</reference>
<evidence type="ECO:0000313" key="2">
    <source>
        <dbReference type="EMBL" id="BAT13051.1"/>
    </source>
</evidence>
<feature type="compositionally biased region" description="Basic residues" evidence="1">
    <location>
        <begin position="77"/>
        <end position="86"/>
    </location>
</feature>
<protein>
    <submittedName>
        <fullName evidence="2">Os11g0197433 protein</fullName>
    </submittedName>
</protein>
<evidence type="ECO:0000313" key="3">
    <source>
        <dbReference type="Proteomes" id="UP000059680"/>
    </source>
</evidence>
<organism evidence="2 3">
    <name type="scientific">Oryza sativa subsp. japonica</name>
    <name type="common">Rice</name>
    <dbReference type="NCBI Taxonomy" id="39947"/>
    <lineage>
        <taxon>Eukaryota</taxon>
        <taxon>Viridiplantae</taxon>
        <taxon>Streptophyta</taxon>
        <taxon>Embryophyta</taxon>
        <taxon>Tracheophyta</taxon>
        <taxon>Spermatophyta</taxon>
        <taxon>Magnoliopsida</taxon>
        <taxon>Liliopsida</taxon>
        <taxon>Poales</taxon>
        <taxon>Poaceae</taxon>
        <taxon>BOP clade</taxon>
        <taxon>Oryzoideae</taxon>
        <taxon>Oryzeae</taxon>
        <taxon>Oryzinae</taxon>
        <taxon>Oryza</taxon>
        <taxon>Oryza sativa</taxon>
    </lineage>
</organism>
<feature type="region of interest" description="Disordered" evidence="1">
    <location>
        <begin position="1"/>
        <end position="98"/>
    </location>
</feature>
<sequence length="98" mass="11063">LTSADAGVGGPPEPHLLDDEARPDEGARRHREDQPLGVVGGHPREPRRRSRRRGRRHRCRSHRRNLHFAPATARLLLQRRRRRRGGHGGGGIGSGRER</sequence>
<keyword evidence="3" id="KW-1185">Reference proteome</keyword>
<dbReference type="AlphaFoldDB" id="A0A0P0XZV3"/>
<dbReference type="Gramene" id="Os11t0197433-00">
    <property type="protein sequence ID" value="Os11t0197433-00"/>
    <property type="gene ID" value="Os11g0197433"/>
</dbReference>